<dbReference type="EMBL" id="JAIZPD010000012">
    <property type="protein sequence ID" value="KAH0959623.1"/>
    <property type="molecule type" value="Genomic_DNA"/>
</dbReference>
<organism evidence="1 2">
    <name type="scientific">Hirsutella rhossiliensis</name>
    <dbReference type="NCBI Taxonomy" id="111463"/>
    <lineage>
        <taxon>Eukaryota</taxon>
        <taxon>Fungi</taxon>
        <taxon>Dikarya</taxon>
        <taxon>Ascomycota</taxon>
        <taxon>Pezizomycotina</taxon>
        <taxon>Sordariomycetes</taxon>
        <taxon>Hypocreomycetidae</taxon>
        <taxon>Hypocreales</taxon>
        <taxon>Ophiocordycipitaceae</taxon>
        <taxon>Hirsutella</taxon>
    </lineage>
</organism>
<gene>
    <name evidence="1" type="ORF">HRG_09405</name>
</gene>
<protein>
    <submittedName>
        <fullName evidence="1">Uncharacterized protein</fullName>
    </submittedName>
</protein>
<dbReference type="AlphaFoldDB" id="A0A9P8MNV4"/>
<dbReference type="OrthoDB" id="4932172at2759"/>
<evidence type="ECO:0000313" key="1">
    <source>
        <dbReference type="EMBL" id="KAH0959623.1"/>
    </source>
</evidence>
<name>A0A9P8MNV4_9HYPO</name>
<comment type="caution">
    <text evidence="1">The sequence shown here is derived from an EMBL/GenBank/DDBJ whole genome shotgun (WGS) entry which is preliminary data.</text>
</comment>
<dbReference type="GeneID" id="68358534"/>
<evidence type="ECO:0000313" key="2">
    <source>
        <dbReference type="Proteomes" id="UP000824596"/>
    </source>
</evidence>
<sequence>MDHDDLARELVNPTPGDILAAYVFEEDVVELGWEHYIQGNHLAIMPYAEPILEQINPSDLQLTIATVDGTGGAVEVAVVERRSRSFSMNFMAYDAQKQCWAFKGEMRLLKHFLGIMSAYFRLGRVDKALVRSRNLFQPLCGLNDGLTRGEYEDKIKIGDCVLFLADRESKCLL</sequence>
<accession>A0A9P8MNV4</accession>
<reference evidence="1" key="1">
    <citation type="submission" date="2021-09" db="EMBL/GenBank/DDBJ databases">
        <title>A high-quality genome of the endoparasitic fungus Hirsutella rhossiliensis with a comparison of Hirsutella genomes reveals transposable elements contributing to genome size variation.</title>
        <authorList>
            <person name="Lin R."/>
            <person name="Jiao Y."/>
            <person name="Sun X."/>
            <person name="Ling J."/>
            <person name="Xie B."/>
            <person name="Cheng X."/>
        </authorList>
    </citation>
    <scope>NUCLEOTIDE SEQUENCE</scope>
    <source>
        <strain evidence="1">HR02</strain>
    </source>
</reference>
<dbReference type="Proteomes" id="UP000824596">
    <property type="component" value="Unassembled WGS sequence"/>
</dbReference>
<dbReference type="RefSeq" id="XP_044717136.1">
    <property type="nucleotide sequence ID" value="XM_044867876.1"/>
</dbReference>
<keyword evidence="2" id="KW-1185">Reference proteome</keyword>
<proteinExistence type="predicted"/>